<evidence type="ECO:0000256" key="10">
    <source>
        <dbReference type="ARBA" id="ARBA00024479"/>
    </source>
</evidence>
<gene>
    <name evidence="13" type="ORF">VitviT2T_003503</name>
</gene>
<proteinExistence type="inferred from homology"/>
<dbReference type="PANTHER" id="PTHR13190:SF1">
    <property type="entry name" value="AUTOPHAGY-RELATED 2, ISOFORM A"/>
    <property type="match status" value="1"/>
</dbReference>
<evidence type="ECO:0000313" key="14">
    <source>
        <dbReference type="Proteomes" id="UP001227230"/>
    </source>
</evidence>
<keyword evidence="14" id="KW-1185">Reference proteome</keyword>
<evidence type="ECO:0000256" key="9">
    <source>
        <dbReference type="ARBA" id="ARBA00023136"/>
    </source>
</evidence>
<evidence type="ECO:0000256" key="1">
    <source>
        <dbReference type="ARBA" id="ARBA00004406"/>
    </source>
</evidence>
<keyword evidence="5" id="KW-0813">Transport</keyword>
<comment type="subcellular location">
    <subcellularLocation>
        <location evidence="1">Endoplasmic reticulum membrane</location>
        <topology evidence="1">Peripheral membrane protein</topology>
    </subcellularLocation>
    <subcellularLocation>
        <location evidence="2">Preautophagosomal structure membrane</location>
        <topology evidence="2">Peripheral membrane protein</topology>
    </subcellularLocation>
</comment>
<feature type="region of interest" description="Disordered" evidence="12">
    <location>
        <begin position="1504"/>
        <end position="1528"/>
    </location>
</feature>
<evidence type="ECO:0000256" key="5">
    <source>
        <dbReference type="ARBA" id="ARBA00022448"/>
    </source>
</evidence>
<dbReference type="Proteomes" id="UP001227230">
    <property type="component" value="Chromosome 3"/>
</dbReference>
<feature type="compositionally biased region" description="Basic and acidic residues" evidence="12">
    <location>
        <begin position="2064"/>
        <end position="2074"/>
    </location>
</feature>
<dbReference type="PANTHER" id="PTHR13190">
    <property type="entry name" value="AUTOPHAGY-RELATED 2, ISOFORM A"/>
    <property type="match status" value="1"/>
</dbReference>
<comment type="catalytic activity">
    <reaction evidence="10">
        <text>a 1,2-diacyl-sn-glycero-3-phospho-L-serine(in) = a 1,2-diacyl-sn-glycero-3-phospho-L-serine(out)</text>
        <dbReference type="Rhea" id="RHEA:38663"/>
        <dbReference type="ChEBI" id="CHEBI:57262"/>
    </reaction>
</comment>
<evidence type="ECO:0000256" key="8">
    <source>
        <dbReference type="ARBA" id="ARBA00023055"/>
    </source>
</evidence>
<dbReference type="InterPro" id="IPR026849">
    <property type="entry name" value="ATG2"/>
</dbReference>
<keyword evidence="6" id="KW-0256">Endoplasmic reticulum</keyword>
<organism evidence="13 14">
    <name type="scientific">Vitis vinifera</name>
    <name type="common">Grape</name>
    <dbReference type="NCBI Taxonomy" id="29760"/>
    <lineage>
        <taxon>Eukaryota</taxon>
        <taxon>Viridiplantae</taxon>
        <taxon>Streptophyta</taxon>
        <taxon>Embryophyta</taxon>
        <taxon>Tracheophyta</taxon>
        <taxon>Spermatophyta</taxon>
        <taxon>Magnoliopsida</taxon>
        <taxon>eudicotyledons</taxon>
        <taxon>Gunneridae</taxon>
        <taxon>Pentapetalae</taxon>
        <taxon>rosids</taxon>
        <taxon>Vitales</taxon>
        <taxon>Vitaceae</taxon>
        <taxon>Viteae</taxon>
        <taxon>Vitis</taxon>
    </lineage>
</organism>
<evidence type="ECO:0000256" key="7">
    <source>
        <dbReference type="ARBA" id="ARBA00023006"/>
    </source>
</evidence>
<dbReference type="Pfam" id="PF13329">
    <property type="entry name" value="ATG2_CAD"/>
    <property type="match status" value="3"/>
</dbReference>
<feature type="region of interest" description="Disordered" evidence="12">
    <location>
        <begin position="2012"/>
        <end position="2086"/>
    </location>
</feature>
<evidence type="ECO:0000313" key="13">
    <source>
        <dbReference type="EMBL" id="WJZ83858.1"/>
    </source>
</evidence>
<feature type="compositionally biased region" description="Basic and acidic residues" evidence="12">
    <location>
        <begin position="2020"/>
        <end position="2030"/>
    </location>
</feature>
<comment type="catalytic activity">
    <reaction evidence="11">
        <text>a 1,2-diacyl-sn-glycero-3-phosphoethanolamine(in) = a 1,2-diacyl-sn-glycero-3-phosphoethanolamine(out)</text>
        <dbReference type="Rhea" id="RHEA:38895"/>
        <dbReference type="ChEBI" id="CHEBI:64612"/>
    </reaction>
</comment>
<evidence type="ECO:0000256" key="2">
    <source>
        <dbReference type="ARBA" id="ARBA00004623"/>
    </source>
</evidence>
<evidence type="ECO:0000256" key="12">
    <source>
        <dbReference type="SAM" id="MobiDB-lite"/>
    </source>
</evidence>
<keyword evidence="8" id="KW-0445">Lipid transport</keyword>
<protein>
    <recommendedName>
        <fullName evidence="4">Autophagy-related protein 2</fullName>
    </recommendedName>
</protein>
<reference evidence="13 14" key="1">
    <citation type="journal article" date="2023" name="Hortic Res">
        <title>The complete reference genome for grapevine (Vitis vinifera L.) genetics and breeding.</title>
        <authorList>
            <person name="Shi X."/>
            <person name="Cao S."/>
            <person name="Wang X."/>
            <person name="Huang S."/>
            <person name="Wang Y."/>
            <person name="Liu Z."/>
            <person name="Liu W."/>
            <person name="Leng X."/>
            <person name="Peng Y."/>
            <person name="Wang N."/>
            <person name="Wang Y."/>
            <person name="Ma Z."/>
            <person name="Xu X."/>
            <person name="Zhang F."/>
            <person name="Xue H."/>
            <person name="Zhong H."/>
            <person name="Wang Y."/>
            <person name="Zhang K."/>
            <person name="Velt A."/>
            <person name="Avia K."/>
            <person name="Holtgrawe D."/>
            <person name="Grimplet J."/>
            <person name="Matus J.T."/>
            <person name="Ware D."/>
            <person name="Wu X."/>
            <person name="Wang H."/>
            <person name="Liu C."/>
            <person name="Fang Y."/>
            <person name="Rustenholz C."/>
            <person name="Cheng Z."/>
            <person name="Xiao H."/>
            <person name="Zhou Y."/>
        </authorList>
    </citation>
    <scope>NUCLEOTIDE SEQUENCE [LARGE SCALE GENOMIC DNA]</scope>
    <source>
        <strain evidence="14">cv. Pinot noir / PN40024</strain>
        <tissue evidence="13">Leaf</tissue>
    </source>
</reference>
<comment type="similarity">
    <text evidence="3">Belongs to the ATG2 family.</text>
</comment>
<keyword evidence="9" id="KW-0472">Membrane</keyword>
<evidence type="ECO:0000256" key="6">
    <source>
        <dbReference type="ARBA" id="ARBA00022824"/>
    </source>
</evidence>
<accession>A0ABY9BMX0</accession>
<feature type="compositionally biased region" description="Basic and acidic residues" evidence="12">
    <location>
        <begin position="2042"/>
        <end position="2052"/>
    </location>
</feature>
<feature type="compositionally biased region" description="Basic and acidic residues" evidence="12">
    <location>
        <begin position="1517"/>
        <end position="1528"/>
    </location>
</feature>
<dbReference type="EMBL" id="CP126650">
    <property type="protein sequence ID" value="WJZ83858.1"/>
    <property type="molecule type" value="Genomic_DNA"/>
</dbReference>
<evidence type="ECO:0000256" key="4">
    <source>
        <dbReference type="ARBA" id="ARBA00018070"/>
    </source>
</evidence>
<name>A0ABY9BMX0_VITVI</name>
<feature type="region of interest" description="Disordered" evidence="12">
    <location>
        <begin position="1319"/>
        <end position="1352"/>
    </location>
</feature>
<keyword evidence="7" id="KW-0072">Autophagy</keyword>
<evidence type="ECO:0000256" key="11">
    <source>
        <dbReference type="ARBA" id="ARBA00024615"/>
    </source>
</evidence>
<evidence type="ECO:0000256" key="3">
    <source>
        <dbReference type="ARBA" id="ARBA00009714"/>
    </source>
</evidence>
<sequence length="2086" mass="229101">MFPWNFAKSAEEMFSQWAIKRVCKFLLKKKLGQFILGDVDLDQLDVQLSAGTIQLSDVALNVDYLNQKLGAAAAVVVKEGSIGSLSVKMPWKVNGCQIDVDELELVLGPCVENNSTSGDETSVHNQVGNHDISQDFRKFENEMVDNAATSASLDVHEGVKTIAKMVKWLLTSFHVKVRKLIVAFDPCSEKNEKKTGFQKALVLRIDETECGTCVSEDDNSNGDARVESFLGISRLTNFIKFQGAIIELLQIDDVDHQTSFPCTSGSFSELLSGFCPSNATTPILTGEGGGFSGTVKLSMPWKNGSLDIHKVDADVYIDPIELRFQPSTINWFLLLWESLKSLGRDGLDGKECIHHKTTESVSNLASYCHSSTLASAAVTTDEVIPTCESFAADFCSTTGQESVTDILLPHLISDWVPFSVNDQKEEEVAFGESVDQFFECFDGVRSYQSALGNSGILNWTCSVFSAITAASSLASGSLHVPTEQQHVETNLKATIAGISVVFAFHDENQRHSCDLGGAQANVGLNVHYLGAECRDMLFILQVSPQNMKFEVTVKHIELADYFRDEKDVMDFALRGYNNTTLLVQHLQAEVQGALPPFALSAEDPDIEIHRSGSASFNENDVVKVILLRTSGVSHCLSTVNSSSVNGSLAGTTSFSLKLPPIVFWVNFQTINALLDLSKEFENSLEMNCNRSGFPSEAFTVKYGSSQEDVKGGSGSCDTTLSSRKSLRGNIFLPNARVILCFPFETDENSGCYSSWDQFLVLDLSLPSSLDKGIIQDTCTIPNADSQNGFSSRASRSLHLNVGNLDIYLVTSSCEDGCEINSRDVQRHGFSAHRILSATNRTSSFSVISMLWQERPVTGPWIAKKAKLLVTSEDSRTRNKFVGKGYEFASVTTVKDLGDLNSCTRQEMILSSAFFLHLRLSPITVNLSSSQYNDLHHLINQVTNGLSRAACDPVSVSEESSVTQMSILVECDSVEILINLDRVESIKGSLQSELPGSWHSLKLKIQKFELLSVSNIGGIKGAKFLWFAHGEGKLWGSITSAPEQELLLILCSNSTMKRGDGEGLNKLSSRLAGSDIIHLWDPESVHSYASITVRCSTVIAVGGRLDWLEAISSFFSLPSAETEQPGYNSSQNGDLSSSFGSSFYLNLVDIGLSYEPYFKHLLGSSDVLDSDSISSANYKEEVCERYVACMLAASSLNLSNTTMADSTDNEYKIRIQDLGLLVCAVSEPENVGGIYSSERLHKVGYVKVAGEALFEAILRTNCRNDLLWELECSESHIHLDTCHDTTSGLICLVSQIQRLFAPDVEESIIHLQTRWNNVQQAQERNDSSDETMIFNSDSAPPAAQVHTSSDDEKTEHGVFALMDEICEDAFNLGGHAASQLGSCESQIHISLDGSFLGEACNLNIRTPEFFSRNLSFNGTVPVIGLDSHQSSVPQNGGFPEFIESYYMSESSHLSEISAAKESSHEILEFKSRNMGNEDLERGNSGWYGDASLRIVENHIPEMSEQAGLRQSVKGKLPSTDHRRPDDLGKARGRVLLKNVNVRWKMFAGSDWNHPGKTGQPSANISGRDAATCLELALSGMDFQYDIFPDGEIFVSKLSLFIKDFHLYDNSRDAPWKLVLGYYHSKDHPRESSSKAFKLDLEAVRPDPSTPLEEYRLRIAVLPILLHLHQGQLDFLVSFFGGKNQSVDQSPSHCHASDGTKLSSTKNSNFARHAISEEALLPYFQKFDIWPILVRVDYSPCRVDLAALRAGKYVELVNLVPWKGVELNLKHVHAVGVYGWSSVCETIIGEWLEDISQNQIHKLLQGLPTFRSLVAVSSGAAKFVSLPVKNYKKDRRLIKGMQRGTIAFLRSISLEAVGLGVHLAAGAHEILLQAEYILSNIPSSVPWPVENRINSNIRTNQPKDAQQGIQQAYESLSDGLGRSASALVQTPLKKYQRGAGAGSALATAVQAAPAAAIAPASGLARAVHCALLGVRNSLDPEHKKESMEKYLGPAGVRNSLELEHKKESMEKYMGPAGVRNSLDPEHKKESMEKYLGPAGVRNSLDPERKKESMEKYLGPAGVRNSLDPEHKRESMEKNLGPAEPQEQI</sequence>